<dbReference type="EMBL" id="MLCB01000138">
    <property type="protein sequence ID" value="OJI93593.1"/>
    <property type="molecule type" value="Genomic_DNA"/>
</dbReference>
<evidence type="ECO:0000256" key="2">
    <source>
        <dbReference type="SAM" id="SignalP"/>
    </source>
</evidence>
<dbReference type="AlphaFoldDB" id="A0A1L9NWM8"/>
<organism evidence="3 4">
    <name type="scientific">Planktotalea frisia</name>
    <dbReference type="NCBI Taxonomy" id="696762"/>
    <lineage>
        <taxon>Bacteria</taxon>
        <taxon>Pseudomonadati</taxon>
        <taxon>Pseudomonadota</taxon>
        <taxon>Alphaproteobacteria</taxon>
        <taxon>Rhodobacterales</taxon>
        <taxon>Paracoccaceae</taxon>
        <taxon>Planktotalea</taxon>
    </lineage>
</organism>
<protein>
    <recommendedName>
        <fullName evidence="5">FG-GAP repeat protein</fullName>
    </recommendedName>
</protein>
<name>A0A1L9NWM8_9RHOB</name>
<feature type="signal peptide" evidence="2">
    <location>
        <begin position="1"/>
        <end position="18"/>
    </location>
</feature>
<sequence>MRLAAFCLALICAAPAFAGVKEARFSEPTTRYAHGILGDAIEFGTLEIVTDAGKAITMRLPETRVFEDLEPRLVDVDLDGDNEVVVIESSTTQGARLAIYDETGLVAATPYIGRSNRWLAPLGAADLDGDGAIELAYIDRPHLAKTLRIWRFEGGQLTHVADRSGLTNHRIGEDFISGGVITCGGTAQIVSADANWSRVMISELKNGKITSRDAGPFSKANLRARATTCR</sequence>
<evidence type="ECO:0008006" key="5">
    <source>
        <dbReference type="Google" id="ProtNLM"/>
    </source>
</evidence>
<gene>
    <name evidence="3" type="ORF">PFRI_21470</name>
</gene>
<dbReference type="OrthoDB" id="58662at2"/>
<feature type="chain" id="PRO_5009887224" description="FG-GAP repeat protein" evidence="2">
    <location>
        <begin position="19"/>
        <end position="230"/>
    </location>
</feature>
<evidence type="ECO:0000313" key="4">
    <source>
        <dbReference type="Proteomes" id="UP000184514"/>
    </source>
</evidence>
<reference evidence="3 4" key="1">
    <citation type="submission" date="2016-10" db="EMBL/GenBank/DDBJ databases">
        <title>Genome sequence of Planktotalea frisia SH6-1.</title>
        <authorList>
            <person name="Poehlein A."/>
            <person name="Bakenhus I."/>
            <person name="Voget S."/>
            <person name="Brinkhoff T."/>
            <person name="Simon M."/>
        </authorList>
    </citation>
    <scope>NUCLEOTIDE SEQUENCE [LARGE SCALE GENOMIC DNA]</scope>
    <source>
        <strain evidence="3 4">SH6-1</strain>
    </source>
</reference>
<proteinExistence type="predicted"/>
<dbReference type="InterPro" id="IPR028994">
    <property type="entry name" value="Integrin_alpha_N"/>
</dbReference>
<dbReference type="Proteomes" id="UP000184514">
    <property type="component" value="Unassembled WGS sequence"/>
</dbReference>
<evidence type="ECO:0000256" key="1">
    <source>
        <dbReference type="ARBA" id="ARBA00022729"/>
    </source>
</evidence>
<keyword evidence="4" id="KW-1185">Reference proteome</keyword>
<keyword evidence="1 2" id="KW-0732">Signal</keyword>
<dbReference type="RefSeq" id="WP_072630704.1">
    <property type="nucleotide sequence ID" value="NZ_MLCB01000138.1"/>
</dbReference>
<evidence type="ECO:0000313" key="3">
    <source>
        <dbReference type="EMBL" id="OJI93593.1"/>
    </source>
</evidence>
<accession>A0A1L9NWM8</accession>
<dbReference type="InterPro" id="IPR013517">
    <property type="entry name" value="FG-GAP"/>
</dbReference>
<dbReference type="Pfam" id="PF13517">
    <property type="entry name" value="FG-GAP_3"/>
    <property type="match status" value="1"/>
</dbReference>
<dbReference type="SUPFAM" id="SSF69318">
    <property type="entry name" value="Integrin alpha N-terminal domain"/>
    <property type="match status" value="1"/>
</dbReference>
<dbReference type="STRING" id="696762.PFRI_21470"/>
<comment type="caution">
    <text evidence="3">The sequence shown here is derived from an EMBL/GenBank/DDBJ whole genome shotgun (WGS) entry which is preliminary data.</text>
</comment>